<evidence type="ECO:0000313" key="3">
    <source>
        <dbReference type="Proteomes" id="UP000620124"/>
    </source>
</evidence>
<keyword evidence="3" id="KW-1185">Reference proteome</keyword>
<proteinExistence type="predicted"/>
<sequence length="121" mass="13361">MGIGYTTAQFGPSEHVETEPAPDFQSVPAGEDFCRPSARISLWSPHAAVVFKSSQDRYHRVATGKHRVGRRLQQGRTYLDGRCSAIRCCRSGAEPFGWTDSWSEHATAWGEGSGTETRAIF</sequence>
<evidence type="ECO:0000256" key="1">
    <source>
        <dbReference type="SAM" id="MobiDB-lite"/>
    </source>
</evidence>
<protein>
    <submittedName>
        <fullName evidence="2">Uncharacterized protein</fullName>
    </submittedName>
</protein>
<comment type="caution">
    <text evidence="2">The sequence shown here is derived from an EMBL/GenBank/DDBJ whole genome shotgun (WGS) entry which is preliminary data.</text>
</comment>
<accession>A0A8H6YJ13</accession>
<organism evidence="2 3">
    <name type="scientific">Mycena venus</name>
    <dbReference type="NCBI Taxonomy" id="2733690"/>
    <lineage>
        <taxon>Eukaryota</taxon>
        <taxon>Fungi</taxon>
        <taxon>Dikarya</taxon>
        <taxon>Basidiomycota</taxon>
        <taxon>Agaricomycotina</taxon>
        <taxon>Agaricomycetes</taxon>
        <taxon>Agaricomycetidae</taxon>
        <taxon>Agaricales</taxon>
        <taxon>Marasmiineae</taxon>
        <taxon>Mycenaceae</taxon>
        <taxon>Mycena</taxon>
    </lineage>
</organism>
<name>A0A8H6YJ13_9AGAR</name>
<dbReference type="EMBL" id="JACAZI010000005">
    <property type="protein sequence ID" value="KAF7359611.1"/>
    <property type="molecule type" value="Genomic_DNA"/>
</dbReference>
<evidence type="ECO:0000313" key="2">
    <source>
        <dbReference type="EMBL" id="KAF7359611.1"/>
    </source>
</evidence>
<gene>
    <name evidence="2" type="ORF">MVEN_00684900</name>
</gene>
<reference evidence="2" key="1">
    <citation type="submission" date="2020-05" db="EMBL/GenBank/DDBJ databases">
        <title>Mycena genomes resolve the evolution of fungal bioluminescence.</title>
        <authorList>
            <person name="Tsai I.J."/>
        </authorList>
    </citation>
    <scope>NUCLEOTIDE SEQUENCE</scope>
    <source>
        <strain evidence="2">CCC161011</strain>
    </source>
</reference>
<feature type="compositionally biased region" description="Polar residues" evidence="1">
    <location>
        <begin position="1"/>
        <end position="10"/>
    </location>
</feature>
<dbReference type="Proteomes" id="UP000620124">
    <property type="component" value="Unassembled WGS sequence"/>
</dbReference>
<dbReference type="AlphaFoldDB" id="A0A8H6YJ13"/>
<feature type="region of interest" description="Disordered" evidence="1">
    <location>
        <begin position="1"/>
        <end position="26"/>
    </location>
</feature>